<dbReference type="SUPFAM" id="SSF46785">
    <property type="entry name" value="Winged helix' DNA-binding domain"/>
    <property type="match status" value="1"/>
</dbReference>
<feature type="domain" description="HTH gntR-type" evidence="4">
    <location>
        <begin position="18"/>
        <end position="86"/>
    </location>
</feature>
<dbReference type="Pfam" id="PF07729">
    <property type="entry name" value="FCD"/>
    <property type="match status" value="1"/>
</dbReference>
<evidence type="ECO:0000313" key="6">
    <source>
        <dbReference type="Proteomes" id="UP001251374"/>
    </source>
</evidence>
<keyword evidence="3" id="KW-0804">Transcription</keyword>
<evidence type="ECO:0000256" key="3">
    <source>
        <dbReference type="ARBA" id="ARBA00023163"/>
    </source>
</evidence>
<organism evidence="5 6">
    <name type="scientific">Franzmannia qiaohouensis</name>
    <dbReference type="NCBI Taxonomy" id="1329370"/>
    <lineage>
        <taxon>Bacteria</taxon>
        <taxon>Pseudomonadati</taxon>
        <taxon>Pseudomonadota</taxon>
        <taxon>Gammaproteobacteria</taxon>
        <taxon>Oceanospirillales</taxon>
        <taxon>Halomonadaceae</taxon>
        <taxon>Franzmannia</taxon>
    </lineage>
</organism>
<dbReference type="InterPro" id="IPR011711">
    <property type="entry name" value="GntR_C"/>
</dbReference>
<dbReference type="PRINTS" id="PR00035">
    <property type="entry name" value="HTHGNTR"/>
</dbReference>
<evidence type="ECO:0000256" key="1">
    <source>
        <dbReference type="ARBA" id="ARBA00023015"/>
    </source>
</evidence>
<evidence type="ECO:0000259" key="4">
    <source>
        <dbReference type="PROSITE" id="PS50949"/>
    </source>
</evidence>
<sequence>MQDIPPPEAPSTGRIHRRKLFEDVADKIEGWIRGGHFTEGDRLPSERQLMDTLGVGRTSVREALFTLHRAGLVNIKNGSRAVVTRPNPTVILNDLTGVAQNLLSTDEGQMEFQQARIFWECSLVRLAAREATDQDIRDLSILLRDNKTALKNLHHFAETDVAFHDRIAMIAKNSIFTAVNTALRDWLAEQRNTSLLRSGMAKLAYEAHARIFYAIKDRDPDTAEVEMRHHLEQVISVYWQVRG</sequence>
<dbReference type="PANTHER" id="PTHR43537">
    <property type="entry name" value="TRANSCRIPTIONAL REGULATOR, GNTR FAMILY"/>
    <property type="match status" value="1"/>
</dbReference>
<dbReference type="Gene3D" id="1.20.120.530">
    <property type="entry name" value="GntR ligand-binding domain-like"/>
    <property type="match status" value="1"/>
</dbReference>
<evidence type="ECO:0000313" key="5">
    <source>
        <dbReference type="EMBL" id="MDR5907475.1"/>
    </source>
</evidence>
<dbReference type="SMART" id="SM00345">
    <property type="entry name" value="HTH_GNTR"/>
    <property type="match status" value="1"/>
</dbReference>
<dbReference type="Gene3D" id="1.10.10.10">
    <property type="entry name" value="Winged helix-like DNA-binding domain superfamily/Winged helix DNA-binding domain"/>
    <property type="match status" value="1"/>
</dbReference>
<dbReference type="Pfam" id="PF00392">
    <property type="entry name" value="GntR"/>
    <property type="match status" value="1"/>
</dbReference>
<dbReference type="InterPro" id="IPR036388">
    <property type="entry name" value="WH-like_DNA-bd_sf"/>
</dbReference>
<reference evidence="5 6" key="1">
    <citation type="submission" date="2023-04" db="EMBL/GenBank/DDBJ databases">
        <title>A long-awaited taxogenomic arrangement of the family Halomonadaceae.</title>
        <authorList>
            <person name="De La Haba R."/>
            <person name="Chuvochina M."/>
            <person name="Wittouck S."/>
            <person name="Arahal D.R."/>
            <person name="Sanchez-Porro C."/>
            <person name="Hugenholtz P."/>
            <person name="Ventosa A."/>
        </authorList>
    </citation>
    <scope>NUCLEOTIDE SEQUENCE [LARGE SCALE GENOMIC DNA]</scope>
    <source>
        <strain evidence="5 6">DSM 26770</strain>
    </source>
</reference>
<dbReference type="RefSeq" id="WP_309724919.1">
    <property type="nucleotide sequence ID" value="NZ_JARWAM010000019.1"/>
</dbReference>
<dbReference type="InterPro" id="IPR000524">
    <property type="entry name" value="Tscrpt_reg_HTH_GntR"/>
</dbReference>
<protein>
    <submittedName>
        <fullName evidence="5">GntR family transcriptional regulator</fullName>
    </submittedName>
</protein>
<dbReference type="EMBL" id="JARWAM010000019">
    <property type="protein sequence ID" value="MDR5907475.1"/>
    <property type="molecule type" value="Genomic_DNA"/>
</dbReference>
<dbReference type="SUPFAM" id="SSF48008">
    <property type="entry name" value="GntR ligand-binding domain-like"/>
    <property type="match status" value="1"/>
</dbReference>
<accession>A0ABU1HJ20</accession>
<comment type="caution">
    <text evidence="5">The sequence shown here is derived from an EMBL/GenBank/DDBJ whole genome shotgun (WGS) entry which is preliminary data.</text>
</comment>
<dbReference type="InterPro" id="IPR008920">
    <property type="entry name" value="TF_FadR/GntR_C"/>
</dbReference>
<dbReference type="PANTHER" id="PTHR43537:SF53">
    <property type="entry name" value="HTH-TYPE TRANSCRIPTIONAL REPRESSOR NANR"/>
    <property type="match status" value="1"/>
</dbReference>
<dbReference type="Proteomes" id="UP001251374">
    <property type="component" value="Unassembled WGS sequence"/>
</dbReference>
<keyword evidence="6" id="KW-1185">Reference proteome</keyword>
<name>A0ABU1HJ20_9GAMM</name>
<keyword evidence="2" id="KW-0238">DNA-binding</keyword>
<evidence type="ECO:0000256" key="2">
    <source>
        <dbReference type="ARBA" id="ARBA00023125"/>
    </source>
</evidence>
<proteinExistence type="predicted"/>
<dbReference type="CDD" id="cd07377">
    <property type="entry name" value="WHTH_GntR"/>
    <property type="match status" value="1"/>
</dbReference>
<dbReference type="SMART" id="SM00895">
    <property type="entry name" value="FCD"/>
    <property type="match status" value="1"/>
</dbReference>
<dbReference type="PROSITE" id="PS50949">
    <property type="entry name" value="HTH_GNTR"/>
    <property type="match status" value="1"/>
</dbReference>
<gene>
    <name evidence="5" type="ORF">QC821_19545</name>
</gene>
<dbReference type="InterPro" id="IPR036390">
    <property type="entry name" value="WH_DNA-bd_sf"/>
</dbReference>
<keyword evidence="1" id="KW-0805">Transcription regulation</keyword>